<keyword evidence="8" id="KW-1185">Reference proteome</keyword>
<accession>A0AAQ3SIS6</accession>
<dbReference type="GO" id="GO:0008270">
    <property type="term" value="F:zinc ion binding"/>
    <property type="evidence" value="ECO:0007669"/>
    <property type="project" value="UniProtKB-KW"/>
</dbReference>
<protein>
    <recommendedName>
        <fullName evidence="6">SWIM-type domain-containing protein</fullName>
    </recommendedName>
</protein>
<dbReference type="Proteomes" id="UP001341281">
    <property type="component" value="Chromosome 01"/>
</dbReference>
<evidence type="ECO:0000313" key="8">
    <source>
        <dbReference type="Proteomes" id="UP001341281"/>
    </source>
</evidence>
<reference evidence="7 8" key="1">
    <citation type="submission" date="2024-02" db="EMBL/GenBank/DDBJ databases">
        <title>High-quality chromosome-scale genome assembly of Pensacola bahiagrass (Paspalum notatum Flugge var. saurae).</title>
        <authorList>
            <person name="Vega J.M."/>
            <person name="Podio M."/>
            <person name="Orjuela J."/>
            <person name="Siena L.A."/>
            <person name="Pessino S.C."/>
            <person name="Combes M.C."/>
            <person name="Mariac C."/>
            <person name="Albertini E."/>
            <person name="Pupilli F."/>
            <person name="Ortiz J.P.A."/>
            <person name="Leblanc O."/>
        </authorList>
    </citation>
    <scope>NUCLEOTIDE SEQUENCE [LARGE SCALE GENOMIC DNA]</scope>
    <source>
        <strain evidence="7">R1</strain>
        <tissue evidence="7">Leaf</tissue>
    </source>
</reference>
<dbReference type="InterPro" id="IPR006564">
    <property type="entry name" value="Znf_PMZ"/>
</dbReference>
<dbReference type="Pfam" id="PF03108">
    <property type="entry name" value="DBD_Tnp_Mut"/>
    <property type="match status" value="1"/>
</dbReference>
<sequence>MRINNIEEWKFYIETAVQRGWPLSILVRIGQRVEVGGATYDPPPSGTSGDAGLGFENTEGLEVHTDINLDEKHEAVGGNVTAPVPKGIADEGERIPGIVEQMNNEDHLVEQMDKNGDSSDDEEAPVPVVWRDPRFEEPVVQDGRRREWEYRGNEIVQGAKYATIEAVKEAVKLWSLSLMKEFRVVKSSKSDYDVKCVNVDCPWRECSIVVEHTCLSAGVEKAHRNLTSTFIANEMYGLVVENIEYEPKQIVRQIALKYNYTISYAKAWRAKQKVFEMRFGTFEASYDNLPRLLSLLMHKNPGSYFDLHSLPVEEGGGARTLQRVFFCLGACARAFQFCLPLLCIDGTFLIGKYKGQILTAIGVDGNKQKWFLERVKRHVVAERPNVCLISDRHSGLLAAIEELQQGTANEPSIWPDVRNRWCIRHMGVNFYDHFKNKDLMDMFKRLCHENQQRKFNALWQLLDQLTLKHVEESGETVAQNQQGRRRGRNSSKPFSHWIRDAPKEKWSLLYDTDGSRYGIGTTNQAECYNMVLRPSRGLPLVGVVEFIMYGCSKYFMDRYAKASIWVNTPSVIFCCKVTEYMNKKTIKAHNHNVRPMGTMERRYEVACNDRSRRSVHRERVVQECVMRDDGSVFCTCQKPRLLHLACSHVIAACQESGIRTSSYVSPFFKKETVQSVWQMKYMELEYVVRLHGPTCQRSIFLIQIRREAMAGGKPDASGTTWTWQRQGRYQRYAPNAVYAGTLTRSVL</sequence>
<feature type="region of interest" description="Disordered" evidence="5">
    <location>
        <begin position="473"/>
        <end position="495"/>
    </location>
</feature>
<dbReference type="InterPro" id="IPR004332">
    <property type="entry name" value="Transposase_MuDR"/>
</dbReference>
<evidence type="ECO:0000256" key="4">
    <source>
        <dbReference type="PROSITE-ProRule" id="PRU00325"/>
    </source>
</evidence>
<keyword evidence="2 4" id="KW-0863">Zinc-finger</keyword>
<keyword evidence="1" id="KW-0479">Metal-binding</keyword>
<name>A0AAQ3SIS6_PASNO</name>
<dbReference type="PANTHER" id="PTHR31973">
    <property type="entry name" value="POLYPROTEIN, PUTATIVE-RELATED"/>
    <property type="match status" value="1"/>
</dbReference>
<dbReference type="InterPro" id="IPR007527">
    <property type="entry name" value="Znf_SWIM"/>
</dbReference>
<evidence type="ECO:0000256" key="5">
    <source>
        <dbReference type="SAM" id="MobiDB-lite"/>
    </source>
</evidence>
<evidence type="ECO:0000256" key="2">
    <source>
        <dbReference type="ARBA" id="ARBA00022771"/>
    </source>
</evidence>
<dbReference type="AlphaFoldDB" id="A0AAQ3SIS6"/>
<dbReference type="EMBL" id="CP144745">
    <property type="protein sequence ID" value="WVZ49953.1"/>
    <property type="molecule type" value="Genomic_DNA"/>
</dbReference>
<dbReference type="PROSITE" id="PS50966">
    <property type="entry name" value="ZF_SWIM"/>
    <property type="match status" value="1"/>
</dbReference>
<keyword evidence="3" id="KW-0862">Zinc</keyword>
<gene>
    <name evidence="7" type="ORF">U9M48_001265</name>
</gene>
<dbReference type="SMART" id="SM00575">
    <property type="entry name" value="ZnF_PMZ"/>
    <property type="match status" value="1"/>
</dbReference>
<dbReference type="PANTHER" id="PTHR31973:SF195">
    <property type="entry name" value="MUDR FAMILY TRANSPOSASE"/>
    <property type="match status" value="1"/>
</dbReference>
<evidence type="ECO:0000256" key="3">
    <source>
        <dbReference type="ARBA" id="ARBA00022833"/>
    </source>
</evidence>
<feature type="domain" description="SWIM-type" evidence="6">
    <location>
        <begin position="619"/>
        <end position="657"/>
    </location>
</feature>
<evidence type="ECO:0000259" key="6">
    <source>
        <dbReference type="PROSITE" id="PS50966"/>
    </source>
</evidence>
<proteinExistence type="predicted"/>
<organism evidence="7 8">
    <name type="scientific">Paspalum notatum var. saurae</name>
    <dbReference type="NCBI Taxonomy" id="547442"/>
    <lineage>
        <taxon>Eukaryota</taxon>
        <taxon>Viridiplantae</taxon>
        <taxon>Streptophyta</taxon>
        <taxon>Embryophyta</taxon>
        <taxon>Tracheophyta</taxon>
        <taxon>Spermatophyta</taxon>
        <taxon>Magnoliopsida</taxon>
        <taxon>Liliopsida</taxon>
        <taxon>Poales</taxon>
        <taxon>Poaceae</taxon>
        <taxon>PACMAD clade</taxon>
        <taxon>Panicoideae</taxon>
        <taxon>Andropogonodae</taxon>
        <taxon>Paspaleae</taxon>
        <taxon>Paspalinae</taxon>
        <taxon>Paspalum</taxon>
    </lineage>
</organism>
<evidence type="ECO:0000256" key="1">
    <source>
        <dbReference type="ARBA" id="ARBA00022723"/>
    </source>
</evidence>
<evidence type="ECO:0000313" key="7">
    <source>
        <dbReference type="EMBL" id="WVZ49953.1"/>
    </source>
</evidence>